<keyword evidence="3" id="KW-0732">Signal</keyword>
<evidence type="ECO:0000256" key="3">
    <source>
        <dbReference type="SAM" id="SignalP"/>
    </source>
</evidence>
<dbReference type="PANTHER" id="PTHR45712:SF22">
    <property type="entry name" value="INSULIN-LIKE GROWTH FACTOR-BINDING PROTEIN COMPLEX ACID LABILE SUBUNIT"/>
    <property type="match status" value="1"/>
</dbReference>
<dbReference type="PANTHER" id="PTHR45712">
    <property type="entry name" value="AGAP008170-PA"/>
    <property type="match status" value="1"/>
</dbReference>
<feature type="chain" id="PRO_5039951607" description="Leucine rich immune protein (Coil-less)" evidence="3">
    <location>
        <begin position="21"/>
        <end position="419"/>
    </location>
</feature>
<proteinExistence type="predicted"/>
<keyword evidence="5" id="KW-1185">Reference proteome</keyword>
<evidence type="ECO:0000313" key="5">
    <source>
        <dbReference type="Proteomes" id="UP000075885"/>
    </source>
</evidence>
<dbReference type="InterPro" id="IPR001611">
    <property type="entry name" value="Leu-rich_rpt"/>
</dbReference>
<dbReference type="Pfam" id="PF13855">
    <property type="entry name" value="LRR_8"/>
    <property type="match status" value="1"/>
</dbReference>
<organism evidence="4 5">
    <name type="scientific">Anopheles epiroticus</name>
    <dbReference type="NCBI Taxonomy" id="199890"/>
    <lineage>
        <taxon>Eukaryota</taxon>
        <taxon>Metazoa</taxon>
        <taxon>Ecdysozoa</taxon>
        <taxon>Arthropoda</taxon>
        <taxon>Hexapoda</taxon>
        <taxon>Insecta</taxon>
        <taxon>Pterygota</taxon>
        <taxon>Neoptera</taxon>
        <taxon>Endopterygota</taxon>
        <taxon>Diptera</taxon>
        <taxon>Nematocera</taxon>
        <taxon>Culicoidea</taxon>
        <taxon>Culicidae</taxon>
        <taxon>Anophelinae</taxon>
        <taxon>Anopheles</taxon>
    </lineage>
</organism>
<dbReference type="Proteomes" id="UP000075885">
    <property type="component" value="Unassembled WGS sequence"/>
</dbReference>
<sequence length="419" mass="47265">MSISLCSLLVMFVSEQYVFSISLVCNSIPVCDIWDMKSSQDVFMNHFVPSDVKNVNYRNVMLDKLDNPFFDAIPGHVKKIHIMYSKTLTTIVLPAQGNISSFFISNTGVSRIEIDVRNVIVELSVDDGRLTTVPESISNLKESVKIMIEGCLIEALDMAAFCDLSKVQVINLNANRIRHIHNSATKHCSAYDSLLMLTLSYNLLKKLNIEVFNPYGKMQLLQVKKNRLIAVTDRFESEAPLQLLLRHNKLKSTDFCRWNVPRMESLLLDFNEITTVHTCLSSLSNITKLTLAYNKIKNVTIDSFANMHSLVTLDLSFNDMKTIVLKSLQYPRSLRKLGLVSNNLTELDLSLVPVPSLEVDVHGNCIEHIDLGSISSNVTSLDMGSNPVDCSWQNLEGRTNVTCEEYPKRKAECDVYSKK</sequence>
<accession>A0A9I3FH41</accession>
<evidence type="ECO:0000256" key="1">
    <source>
        <dbReference type="ARBA" id="ARBA00022614"/>
    </source>
</evidence>
<evidence type="ECO:0008006" key="6">
    <source>
        <dbReference type="Google" id="ProtNLM"/>
    </source>
</evidence>
<evidence type="ECO:0000313" key="4">
    <source>
        <dbReference type="EnsemblMetazoa" id="AEPI015498-PA"/>
    </source>
</evidence>
<evidence type="ECO:0000256" key="2">
    <source>
        <dbReference type="ARBA" id="ARBA00022737"/>
    </source>
</evidence>
<dbReference type="Gene3D" id="3.80.10.10">
    <property type="entry name" value="Ribonuclease Inhibitor"/>
    <property type="match status" value="2"/>
</dbReference>
<name>A0A9I3FH41_9DIPT</name>
<dbReference type="SMART" id="SM00369">
    <property type="entry name" value="LRR_TYP"/>
    <property type="match status" value="5"/>
</dbReference>
<dbReference type="AlphaFoldDB" id="A0A9I3FH41"/>
<protein>
    <recommendedName>
        <fullName evidence="6">Leucine rich immune protein (Coil-less)</fullName>
    </recommendedName>
</protein>
<feature type="signal peptide" evidence="3">
    <location>
        <begin position="1"/>
        <end position="20"/>
    </location>
</feature>
<dbReference type="SUPFAM" id="SSF52058">
    <property type="entry name" value="L domain-like"/>
    <property type="match status" value="1"/>
</dbReference>
<reference evidence="5" key="1">
    <citation type="submission" date="2013-03" db="EMBL/GenBank/DDBJ databases">
        <title>The Genome Sequence of Anopheles epiroticus epiroticus2.</title>
        <authorList>
            <consortium name="The Broad Institute Genomics Platform"/>
            <person name="Neafsey D.E."/>
            <person name="Howell P."/>
            <person name="Walker B."/>
            <person name="Young S.K."/>
            <person name="Zeng Q."/>
            <person name="Gargeya S."/>
            <person name="Fitzgerald M."/>
            <person name="Haas B."/>
            <person name="Abouelleil A."/>
            <person name="Allen A.W."/>
            <person name="Alvarado L."/>
            <person name="Arachchi H.M."/>
            <person name="Berlin A.M."/>
            <person name="Chapman S.B."/>
            <person name="Gainer-Dewar J."/>
            <person name="Goldberg J."/>
            <person name="Griggs A."/>
            <person name="Gujja S."/>
            <person name="Hansen M."/>
            <person name="Howarth C."/>
            <person name="Imamovic A."/>
            <person name="Ireland A."/>
            <person name="Larimer J."/>
            <person name="McCowan C."/>
            <person name="Murphy C."/>
            <person name="Pearson M."/>
            <person name="Poon T.W."/>
            <person name="Priest M."/>
            <person name="Roberts A."/>
            <person name="Saif S."/>
            <person name="Shea T."/>
            <person name="Sisk P."/>
            <person name="Sykes S."/>
            <person name="Wortman J."/>
            <person name="Nusbaum C."/>
            <person name="Birren B."/>
        </authorList>
    </citation>
    <scope>NUCLEOTIDE SEQUENCE [LARGE SCALE GENOMIC DNA]</scope>
    <source>
        <strain evidence="5">Epiroticus2</strain>
    </source>
</reference>
<dbReference type="InterPro" id="IPR003591">
    <property type="entry name" value="Leu-rich_rpt_typical-subtyp"/>
</dbReference>
<dbReference type="EnsemblMetazoa" id="AEPI015498-RA">
    <property type="protein sequence ID" value="AEPI015498-PA"/>
    <property type="gene ID" value="AEPI015498"/>
</dbReference>
<dbReference type="InterPro" id="IPR050333">
    <property type="entry name" value="SLRP"/>
</dbReference>
<keyword evidence="1" id="KW-0433">Leucine-rich repeat</keyword>
<dbReference type="GO" id="GO:0005615">
    <property type="term" value="C:extracellular space"/>
    <property type="evidence" value="ECO:0007669"/>
    <property type="project" value="TreeGrafter"/>
</dbReference>
<keyword evidence="2" id="KW-0677">Repeat</keyword>
<reference evidence="4" key="2">
    <citation type="submission" date="2023-03" db="UniProtKB">
        <authorList>
            <consortium name="EnsemblMetazoa"/>
        </authorList>
    </citation>
    <scope>IDENTIFICATION</scope>
    <source>
        <strain evidence="4">Epiroticus2</strain>
    </source>
</reference>
<dbReference type="InterPro" id="IPR032675">
    <property type="entry name" value="LRR_dom_sf"/>
</dbReference>